<evidence type="ECO:0000313" key="2">
    <source>
        <dbReference type="EMBL" id="KOF90162.1"/>
    </source>
</evidence>
<feature type="transmembrane region" description="Helical" evidence="1">
    <location>
        <begin position="12"/>
        <end position="32"/>
    </location>
</feature>
<organism evidence="2">
    <name type="scientific">Octopus bimaculoides</name>
    <name type="common">California two-spotted octopus</name>
    <dbReference type="NCBI Taxonomy" id="37653"/>
    <lineage>
        <taxon>Eukaryota</taxon>
        <taxon>Metazoa</taxon>
        <taxon>Spiralia</taxon>
        <taxon>Lophotrochozoa</taxon>
        <taxon>Mollusca</taxon>
        <taxon>Cephalopoda</taxon>
        <taxon>Coleoidea</taxon>
        <taxon>Octopodiformes</taxon>
        <taxon>Octopoda</taxon>
        <taxon>Incirrata</taxon>
        <taxon>Octopodidae</taxon>
        <taxon>Octopus</taxon>
    </lineage>
</organism>
<proteinExistence type="predicted"/>
<dbReference type="AlphaFoldDB" id="A0A0L8HLT5"/>
<accession>A0A0L8HLT5</accession>
<keyword evidence="1" id="KW-0812">Transmembrane</keyword>
<name>A0A0L8HLT5_OCTBM</name>
<protein>
    <submittedName>
        <fullName evidence="2">Uncharacterized protein</fullName>
    </submittedName>
</protein>
<dbReference type="EMBL" id="KQ417819">
    <property type="protein sequence ID" value="KOF90162.1"/>
    <property type="molecule type" value="Genomic_DNA"/>
</dbReference>
<feature type="transmembrane region" description="Helical" evidence="1">
    <location>
        <begin position="60"/>
        <end position="80"/>
    </location>
</feature>
<evidence type="ECO:0000256" key="1">
    <source>
        <dbReference type="SAM" id="Phobius"/>
    </source>
</evidence>
<keyword evidence="1" id="KW-1133">Transmembrane helix</keyword>
<sequence>MILRICDIIYNINMYIEVVVVICCFVCPQYLLGKKTINITTSQLPALVNMNLTCLCRNHSSLLVLFSFVIPIQLAFCNIVA</sequence>
<gene>
    <name evidence="2" type="ORF">OCBIM_22011686mg</name>
</gene>
<reference evidence="2" key="1">
    <citation type="submission" date="2015-07" db="EMBL/GenBank/DDBJ databases">
        <title>MeaNS - Measles Nucleotide Surveillance Program.</title>
        <authorList>
            <person name="Tran T."/>
            <person name="Druce J."/>
        </authorList>
    </citation>
    <scope>NUCLEOTIDE SEQUENCE</scope>
    <source>
        <strain evidence="2">UCB-OBI-ISO-001</strain>
        <tissue evidence="2">Gonad</tissue>
    </source>
</reference>
<keyword evidence="1" id="KW-0472">Membrane</keyword>